<dbReference type="EMBL" id="FOJN01000004">
    <property type="protein sequence ID" value="SFA46797.1"/>
    <property type="molecule type" value="Genomic_DNA"/>
</dbReference>
<protein>
    <recommendedName>
        <fullName evidence="3">ArgK protein</fullName>
    </recommendedName>
</protein>
<reference evidence="1 2" key="1">
    <citation type="submission" date="2016-10" db="EMBL/GenBank/DDBJ databases">
        <authorList>
            <person name="de Groot N.N."/>
        </authorList>
    </citation>
    <scope>NUCLEOTIDE SEQUENCE [LARGE SCALE GENOMIC DNA]</scope>
    <source>
        <strain evidence="1 2">DSM 44908</strain>
    </source>
</reference>
<sequence>MTEEWTSATRAAVAALTSATDDDVVSAAVARARGEITTGVTGRPGAGKSTLVCALSGRVSGTLREIHGVDAPDVPDPPLDVDVLLHVVARGITDADRAVLAARRSAPTLVVAGRLDLGTDEPDTVRADDVEAIVGWWTDACETARRRRGLVLCAELETVAAERPHTRAAVEAFLRDPAIIAVRGAS</sequence>
<gene>
    <name evidence="1" type="ORF">SAMN05444374_104107</name>
</gene>
<name>A0A1I0T528_9NOCA</name>
<dbReference type="OrthoDB" id="9995243at2"/>
<organism evidence="1 2">
    <name type="scientific">Rhodococcoides kroppenstedtii</name>
    <dbReference type="NCBI Taxonomy" id="293050"/>
    <lineage>
        <taxon>Bacteria</taxon>
        <taxon>Bacillati</taxon>
        <taxon>Actinomycetota</taxon>
        <taxon>Actinomycetes</taxon>
        <taxon>Mycobacteriales</taxon>
        <taxon>Nocardiaceae</taxon>
        <taxon>Rhodococcoides</taxon>
    </lineage>
</organism>
<dbReference type="RefSeq" id="WP_139203864.1">
    <property type="nucleotide sequence ID" value="NZ_CP135915.1"/>
</dbReference>
<dbReference type="CDD" id="cd00267">
    <property type="entry name" value="ABC_ATPase"/>
    <property type="match status" value="1"/>
</dbReference>
<dbReference type="SUPFAM" id="SSF52540">
    <property type="entry name" value="P-loop containing nucleoside triphosphate hydrolases"/>
    <property type="match status" value="1"/>
</dbReference>
<dbReference type="GeneID" id="85485263"/>
<accession>A0A1I0T528</accession>
<dbReference type="InterPro" id="IPR027417">
    <property type="entry name" value="P-loop_NTPase"/>
</dbReference>
<dbReference type="Proteomes" id="UP000182054">
    <property type="component" value="Unassembled WGS sequence"/>
</dbReference>
<evidence type="ECO:0000313" key="1">
    <source>
        <dbReference type="EMBL" id="SFA46797.1"/>
    </source>
</evidence>
<evidence type="ECO:0000313" key="2">
    <source>
        <dbReference type="Proteomes" id="UP000182054"/>
    </source>
</evidence>
<proteinExistence type="predicted"/>
<evidence type="ECO:0008006" key="3">
    <source>
        <dbReference type="Google" id="ProtNLM"/>
    </source>
</evidence>
<dbReference type="AlphaFoldDB" id="A0A1I0T528"/>